<dbReference type="GO" id="GO:0005524">
    <property type="term" value="F:ATP binding"/>
    <property type="evidence" value="ECO:0007669"/>
    <property type="project" value="UniProtKB-UniRule"/>
</dbReference>
<keyword evidence="7 12" id="KW-0067">ATP-binding</keyword>
<dbReference type="Gene3D" id="3.30.200.20">
    <property type="entry name" value="Phosphorylase Kinase, domain 1"/>
    <property type="match status" value="1"/>
</dbReference>
<name>A0A388LP44_CHABU</name>
<dbReference type="Gramene" id="GBG83995">
    <property type="protein sequence ID" value="GBG83995"/>
    <property type="gene ID" value="CBR_g37868"/>
</dbReference>
<feature type="binding site" evidence="13">
    <location>
        <position position="40"/>
    </location>
    <ligand>
        <name>ATP</name>
        <dbReference type="ChEBI" id="CHEBI:30616"/>
    </ligand>
</feature>
<evidence type="ECO:0000256" key="15">
    <source>
        <dbReference type="SAM" id="MobiDB-lite"/>
    </source>
</evidence>
<dbReference type="PANTHER" id="PTHR24056">
    <property type="entry name" value="CELL DIVISION PROTEIN KINASE"/>
    <property type="match status" value="1"/>
</dbReference>
<keyword evidence="6" id="KW-0418">Kinase</keyword>
<dbReference type="InterPro" id="IPR017441">
    <property type="entry name" value="Protein_kinase_ATP_BS"/>
</dbReference>
<dbReference type="FunFam" id="1.10.510.10:FF:000097">
    <property type="entry name" value="Putative cyclin-dependent kinase 7"/>
    <property type="match status" value="1"/>
</dbReference>
<evidence type="ECO:0000313" key="17">
    <source>
        <dbReference type="EMBL" id="GBG83995.1"/>
    </source>
</evidence>
<reference evidence="17 18" key="1">
    <citation type="journal article" date="2018" name="Cell">
        <title>The Chara Genome: Secondary Complexity and Implications for Plant Terrestrialization.</title>
        <authorList>
            <person name="Nishiyama T."/>
            <person name="Sakayama H."/>
            <person name="Vries J.D."/>
            <person name="Buschmann H."/>
            <person name="Saint-Marcoux D."/>
            <person name="Ullrich K.K."/>
            <person name="Haas F.B."/>
            <person name="Vanderstraeten L."/>
            <person name="Becker D."/>
            <person name="Lang D."/>
            <person name="Vosolsobe S."/>
            <person name="Rombauts S."/>
            <person name="Wilhelmsson P.K.I."/>
            <person name="Janitza P."/>
            <person name="Kern R."/>
            <person name="Heyl A."/>
            <person name="Rumpler F."/>
            <person name="Villalobos L.I.A.C."/>
            <person name="Clay J.M."/>
            <person name="Skokan R."/>
            <person name="Toyoda A."/>
            <person name="Suzuki Y."/>
            <person name="Kagoshima H."/>
            <person name="Schijlen E."/>
            <person name="Tajeshwar N."/>
            <person name="Catarino B."/>
            <person name="Hetherington A.J."/>
            <person name="Saltykova A."/>
            <person name="Bonnot C."/>
            <person name="Breuninger H."/>
            <person name="Symeonidi A."/>
            <person name="Radhakrishnan G.V."/>
            <person name="Van Nieuwerburgh F."/>
            <person name="Deforce D."/>
            <person name="Chang C."/>
            <person name="Karol K.G."/>
            <person name="Hedrich R."/>
            <person name="Ulvskov P."/>
            <person name="Glockner G."/>
            <person name="Delwiche C.F."/>
            <person name="Petrasek J."/>
            <person name="Van de Peer Y."/>
            <person name="Friml J."/>
            <person name="Beilby M."/>
            <person name="Dolan L."/>
            <person name="Kohara Y."/>
            <person name="Sugano S."/>
            <person name="Fujiyama A."/>
            <person name="Delaux P.-M."/>
            <person name="Quint M."/>
            <person name="TheiBen G."/>
            <person name="Hagemann M."/>
            <person name="Harholt J."/>
            <person name="Dunand C."/>
            <person name="Zachgo S."/>
            <person name="Langdale J."/>
            <person name="Maumus F."/>
            <person name="Straeten D.V.D."/>
            <person name="Gould S.B."/>
            <person name="Rensing S.A."/>
        </authorList>
    </citation>
    <scope>NUCLEOTIDE SEQUENCE [LARGE SCALE GENOMIC DNA]</scope>
    <source>
        <strain evidence="17 18">S276</strain>
    </source>
</reference>
<dbReference type="Proteomes" id="UP000265515">
    <property type="component" value="Unassembled WGS sequence"/>
</dbReference>
<feature type="domain" description="Protein kinase" evidence="16">
    <location>
        <begin position="10"/>
        <end position="290"/>
    </location>
</feature>
<evidence type="ECO:0000256" key="10">
    <source>
        <dbReference type="ARBA" id="ARBA00049280"/>
    </source>
</evidence>
<dbReference type="GO" id="GO:0005737">
    <property type="term" value="C:cytoplasm"/>
    <property type="evidence" value="ECO:0007669"/>
    <property type="project" value="TreeGrafter"/>
</dbReference>
<evidence type="ECO:0000256" key="6">
    <source>
        <dbReference type="ARBA" id="ARBA00022777"/>
    </source>
</evidence>
<dbReference type="OrthoDB" id="1732493at2759"/>
<protein>
    <recommendedName>
        <fullName evidence="16">Protein kinase domain-containing protein</fullName>
    </recommendedName>
</protein>
<keyword evidence="4" id="KW-0808">Transferase</keyword>
<dbReference type="InterPro" id="IPR008271">
    <property type="entry name" value="Ser/Thr_kinase_AS"/>
</dbReference>
<evidence type="ECO:0000256" key="14">
    <source>
        <dbReference type="RuleBase" id="RU000304"/>
    </source>
</evidence>
<dbReference type="OMA" id="GIHHCHR"/>
<dbReference type="InterPro" id="IPR050108">
    <property type="entry name" value="CDK"/>
</dbReference>
<dbReference type="InterPro" id="IPR000719">
    <property type="entry name" value="Prot_kinase_dom"/>
</dbReference>
<dbReference type="EMBL" id="BFEA01000460">
    <property type="protein sequence ID" value="GBG83995.1"/>
    <property type="molecule type" value="Genomic_DNA"/>
</dbReference>
<dbReference type="AlphaFoldDB" id="A0A388LP44"/>
<dbReference type="FunFam" id="3.30.200.20:FF:000289">
    <property type="entry name" value="Cyclin-dependent kinase D-1"/>
    <property type="match status" value="1"/>
</dbReference>
<evidence type="ECO:0000259" key="16">
    <source>
        <dbReference type="PROSITE" id="PS50011"/>
    </source>
</evidence>
<comment type="similarity">
    <text evidence="1">Belongs to the protein kinase superfamily. CMGC Ser/Thr protein kinase family. CDC2/CDKX subfamily.</text>
</comment>
<feature type="compositionally biased region" description="Pro residues" evidence="15">
    <location>
        <begin position="314"/>
        <end position="327"/>
    </location>
</feature>
<evidence type="ECO:0000256" key="1">
    <source>
        <dbReference type="ARBA" id="ARBA00006485"/>
    </source>
</evidence>
<comment type="catalytic activity">
    <reaction evidence="8">
        <text>L-threonyl-[protein] + ATP = O-phospho-L-threonyl-[protein] + ADP + H(+)</text>
        <dbReference type="Rhea" id="RHEA:46608"/>
        <dbReference type="Rhea" id="RHEA-COMP:11060"/>
        <dbReference type="Rhea" id="RHEA-COMP:11605"/>
        <dbReference type="ChEBI" id="CHEBI:15378"/>
        <dbReference type="ChEBI" id="CHEBI:30013"/>
        <dbReference type="ChEBI" id="CHEBI:30616"/>
        <dbReference type="ChEBI" id="CHEBI:61977"/>
        <dbReference type="ChEBI" id="CHEBI:456216"/>
        <dbReference type="EC" id="2.7.11.22"/>
    </reaction>
</comment>
<dbReference type="PROSITE" id="PS50011">
    <property type="entry name" value="PROTEIN_KINASE_DOM"/>
    <property type="match status" value="1"/>
</dbReference>
<dbReference type="CDD" id="cd07841">
    <property type="entry name" value="STKc_CDK7"/>
    <property type="match status" value="1"/>
</dbReference>
<evidence type="ECO:0000256" key="2">
    <source>
        <dbReference type="ARBA" id="ARBA00022527"/>
    </source>
</evidence>
<evidence type="ECO:0000256" key="9">
    <source>
        <dbReference type="ARBA" id="ARBA00048367"/>
    </source>
</evidence>
<evidence type="ECO:0000313" key="18">
    <source>
        <dbReference type="Proteomes" id="UP000265515"/>
    </source>
</evidence>
<dbReference type="Pfam" id="PF00069">
    <property type="entry name" value="Pkinase"/>
    <property type="match status" value="1"/>
</dbReference>
<dbReference type="GO" id="GO:0004693">
    <property type="term" value="F:cyclin-dependent protein serine/threonine kinase activity"/>
    <property type="evidence" value="ECO:0007669"/>
    <property type="project" value="UniProtKB-EC"/>
</dbReference>
<keyword evidence="3" id="KW-0597">Phosphoprotein</keyword>
<dbReference type="SMART" id="SM00220">
    <property type="entry name" value="S_TKc"/>
    <property type="match status" value="1"/>
</dbReference>
<evidence type="ECO:0000256" key="7">
    <source>
        <dbReference type="ARBA" id="ARBA00022840"/>
    </source>
</evidence>
<dbReference type="PROSITE" id="PS00108">
    <property type="entry name" value="PROTEIN_KINASE_ST"/>
    <property type="match status" value="1"/>
</dbReference>
<dbReference type="PANTHER" id="PTHR24056:SF0">
    <property type="entry name" value="CYCLIN-DEPENDENT KINASE 7"/>
    <property type="match status" value="1"/>
</dbReference>
<dbReference type="GO" id="GO:0008353">
    <property type="term" value="F:RNA polymerase II CTD heptapeptide repeat kinase activity"/>
    <property type="evidence" value="ECO:0007669"/>
    <property type="project" value="UniProtKB-EC"/>
</dbReference>
<accession>A0A388LP44</accession>
<dbReference type="InterPro" id="IPR011009">
    <property type="entry name" value="Kinase-like_dom_sf"/>
</dbReference>
<comment type="catalytic activity">
    <reaction evidence="10">
        <text>[DNA-directed RNA polymerase] + ATP = phospho-[DNA-directed RNA polymerase] + ADP + H(+)</text>
        <dbReference type="Rhea" id="RHEA:10216"/>
        <dbReference type="Rhea" id="RHEA-COMP:11321"/>
        <dbReference type="Rhea" id="RHEA-COMP:11322"/>
        <dbReference type="ChEBI" id="CHEBI:15378"/>
        <dbReference type="ChEBI" id="CHEBI:30616"/>
        <dbReference type="ChEBI" id="CHEBI:43176"/>
        <dbReference type="ChEBI" id="CHEBI:68546"/>
        <dbReference type="ChEBI" id="CHEBI:456216"/>
        <dbReference type="EC" id="2.7.11.23"/>
    </reaction>
</comment>
<comment type="caution">
    <text evidence="17">The sequence shown here is derived from an EMBL/GenBank/DDBJ whole genome shotgun (WGS) entry which is preliminary data.</text>
</comment>
<evidence type="ECO:0000256" key="5">
    <source>
        <dbReference type="ARBA" id="ARBA00022741"/>
    </source>
</evidence>
<keyword evidence="2 14" id="KW-0723">Serine/threonine-protein kinase</keyword>
<evidence type="ECO:0000256" key="4">
    <source>
        <dbReference type="ARBA" id="ARBA00022679"/>
    </source>
</evidence>
<evidence type="ECO:0000256" key="13">
    <source>
        <dbReference type="PROSITE-ProRule" id="PRU10141"/>
    </source>
</evidence>
<dbReference type="GO" id="GO:0070985">
    <property type="term" value="C:transcription factor TFIIK complex"/>
    <property type="evidence" value="ECO:0007669"/>
    <property type="project" value="InterPro"/>
</dbReference>
<feature type="region of interest" description="Disordered" evidence="15">
    <location>
        <begin position="292"/>
        <end position="406"/>
    </location>
</feature>
<feature type="binding site" evidence="12">
    <location>
        <position position="39"/>
    </location>
    <ligand>
        <name>ATP</name>
        <dbReference type="ChEBI" id="CHEBI:30616"/>
    </ligand>
</feature>
<dbReference type="PROSITE" id="PS00107">
    <property type="entry name" value="PROTEIN_KINASE_ATP"/>
    <property type="match status" value="1"/>
</dbReference>
<evidence type="ECO:0000256" key="3">
    <source>
        <dbReference type="ARBA" id="ARBA00022553"/>
    </source>
</evidence>
<dbReference type="GO" id="GO:0045944">
    <property type="term" value="P:positive regulation of transcription by RNA polymerase II"/>
    <property type="evidence" value="ECO:0007669"/>
    <property type="project" value="TreeGrafter"/>
</dbReference>
<organism evidence="17 18">
    <name type="scientific">Chara braunii</name>
    <name type="common">Braun's stonewort</name>
    <dbReference type="NCBI Taxonomy" id="69332"/>
    <lineage>
        <taxon>Eukaryota</taxon>
        <taxon>Viridiplantae</taxon>
        <taxon>Streptophyta</taxon>
        <taxon>Charophyceae</taxon>
        <taxon>Charales</taxon>
        <taxon>Characeae</taxon>
        <taxon>Chara</taxon>
    </lineage>
</organism>
<evidence type="ECO:0000256" key="12">
    <source>
        <dbReference type="PIRSR" id="PIRSR637770-2"/>
    </source>
</evidence>
<dbReference type="SUPFAM" id="SSF56112">
    <property type="entry name" value="Protein kinase-like (PK-like)"/>
    <property type="match status" value="1"/>
</dbReference>
<sequence>MAGKSGTGRYDKGITLGEGTYGVVYKAIDKLTNRTVAIKKIRLGKYKEGVNVTALREIKLLRELKDPNIIELIDVYPHKRNLHLVFEFMESDLEAVIRDRNIVLSPADVKAYMLMTLKGLAQCHKKWVLHRDLKPNNLLIAQSGELKLADFGLARIFGSPDRKLTNQVFARWYRAPELLFGSRQYGPGVDIWAAGCVFAELVLRRPFFQGSSDIDQLSKIFAAFGTPREAQWPDVSCLPDYMEYVHFPAPPLSSLFPTASEDALDLLQKMFAFNPNHRISAQQAVEHRYFTTEPAPTRPELLPRPPRKESNEDAPPPRVESPGPPVVVSPSAKARRLSYQSAAPHSSGVREQGSAMREQSSLMRDQGSVMRDQGSVMREPSSGMRDQSMCGPTGETPSTTGAMNSAVPMSVDNAAGFRPTLNSVDRSYLRKRKLEMDAAFSHA</sequence>
<gene>
    <name evidence="17" type="ORF">CBR_g37868</name>
</gene>
<dbReference type="Gene3D" id="1.10.510.10">
    <property type="entry name" value="Transferase(Phosphotransferase) domain 1"/>
    <property type="match status" value="1"/>
</dbReference>
<dbReference type="STRING" id="69332.A0A388LP44"/>
<keyword evidence="5 12" id="KW-0547">Nucleotide-binding</keyword>
<feature type="binding site" evidence="12">
    <location>
        <begin position="16"/>
        <end position="24"/>
    </location>
    <ligand>
        <name>ATP</name>
        <dbReference type="ChEBI" id="CHEBI:30616"/>
    </ligand>
</feature>
<evidence type="ECO:0000256" key="8">
    <source>
        <dbReference type="ARBA" id="ARBA00047811"/>
    </source>
</evidence>
<feature type="active site" description="Proton acceptor" evidence="11">
    <location>
        <position position="132"/>
    </location>
</feature>
<comment type="catalytic activity">
    <reaction evidence="9">
        <text>L-seryl-[protein] + ATP = O-phospho-L-seryl-[protein] + ADP + H(+)</text>
        <dbReference type="Rhea" id="RHEA:17989"/>
        <dbReference type="Rhea" id="RHEA-COMP:9863"/>
        <dbReference type="Rhea" id="RHEA-COMP:11604"/>
        <dbReference type="ChEBI" id="CHEBI:15378"/>
        <dbReference type="ChEBI" id="CHEBI:29999"/>
        <dbReference type="ChEBI" id="CHEBI:30616"/>
        <dbReference type="ChEBI" id="CHEBI:83421"/>
        <dbReference type="ChEBI" id="CHEBI:456216"/>
        <dbReference type="EC" id="2.7.11.22"/>
    </reaction>
</comment>
<proteinExistence type="inferred from homology"/>
<dbReference type="InterPro" id="IPR037770">
    <property type="entry name" value="CDK7"/>
</dbReference>
<evidence type="ECO:0000256" key="11">
    <source>
        <dbReference type="PIRSR" id="PIRSR637770-1"/>
    </source>
</evidence>
<keyword evidence="18" id="KW-1185">Reference proteome</keyword>